<gene>
    <name evidence="1" type="ORF">SARC_06891</name>
</gene>
<dbReference type="AlphaFoldDB" id="A0A0L0FVU4"/>
<proteinExistence type="predicted"/>
<organism evidence="1 2">
    <name type="scientific">Sphaeroforma arctica JP610</name>
    <dbReference type="NCBI Taxonomy" id="667725"/>
    <lineage>
        <taxon>Eukaryota</taxon>
        <taxon>Ichthyosporea</taxon>
        <taxon>Ichthyophonida</taxon>
        <taxon>Sphaeroforma</taxon>
    </lineage>
</organism>
<dbReference type="Proteomes" id="UP000054560">
    <property type="component" value="Unassembled WGS sequence"/>
</dbReference>
<evidence type="ECO:0000313" key="1">
    <source>
        <dbReference type="EMBL" id="KNC80764.1"/>
    </source>
</evidence>
<dbReference type="GeneID" id="25907395"/>
<evidence type="ECO:0000313" key="2">
    <source>
        <dbReference type="Proteomes" id="UP000054560"/>
    </source>
</evidence>
<name>A0A0L0FVU4_9EUKA</name>
<reference evidence="1 2" key="1">
    <citation type="submission" date="2011-02" db="EMBL/GenBank/DDBJ databases">
        <title>The Genome Sequence of Sphaeroforma arctica JP610.</title>
        <authorList>
            <consortium name="The Broad Institute Genome Sequencing Platform"/>
            <person name="Russ C."/>
            <person name="Cuomo C."/>
            <person name="Young S.K."/>
            <person name="Zeng Q."/>
            <person name="Gargeya S."/>
            <person name="Alvarado L."/>
            <person name="Berlin A."/>
            <person name="Chapman S.B."/>
            <person name="Chen Z."/>
            <person name="Freedman E."/>
            <person name="Gellesch M."/>
            <person name="Goldberg J."/>
            <person name="Griggs A."/>
            <person name="Gujja S."/>
            <person name="Heilman E."/>
            <person name="Heiman D."/>
            <person name="Howarth C."/>
            <person name="Mehta T."/>
            <person name="Neiman D."/>
            <person name="Pearson M."/>
            <person name="Roberts A."/>
            <person name="Saif S."/>
            <person name="Shea T."/>
            <person name="Shenoy N."/>
            <person name="Sisk P."/>
            <person name="Stolte C."/>
            <person name="Sykes S."/>
            <person name="White J."/>
            <person name="Yandava C."/>
            <person name="Burger G."/>
            <person name="Gray M.W."/>
            <person name="Holland P.W.H."/>
            <person name="King N."/>
            <person name="Lang F.B.F."/>
            <person name="Roger A.J."/>
            <person name="Ruiz-Trillo I."/>
            <person name="Haas B."/>
            <person name="Nusbaum C."/>
            <person name="Birren B."/>
        </authorList>
    </citation>
    <scope>NUCLEOTIDE SEQUENCE [LARGE SCALE GENOMIC DNA]</scope>
    <source>
        <strain evidence="1 2">JP610</strain>
    </source>
</reference>
<accession>A0A0L0FVU4</accession>
<sequence>MFTDDGGIYLVAIVGCYQKAADDVFICVTEAREVDALHECVAKRRALFLGSVLNRTTAMPPYAECILVRSLKIDEEIKSDRTVVLGGHVAGHVFEVKQHRPWIFDEFDGGHGVDDFIVERSKEEKTSLLWGISGDIEHVATYMLVREDTFEVLAEVHGSCHGEVGEPFVVVGIVGFEPGPLDSGSGAFA</sequence>
<dbReference type="EMBL" id="KQ242111">
    <property type="protein sequence ID" value="KNC80764.1"/>
    <property type="molecule type" value="Genomic_DNA"/>
</dbReference>
<keyword evidence="2" id="KW-1185">Reference proteome</keyword>
<protein>
    <submittedName>
        <fullName evidence="1">Uncharacterized protein</fullName>
    </submittedName>
</protein>
<dbReference type="RefSeq" id="XP_014154666.1">
    <property type="nucleotide sequence ID" value="XM_014299191.1"/>
</dbReference>